<organism evidence="6 7">
    <name type="scientific">Candidatus Scatomonas pullistercoris</name>
    <dbReference type="NCBI Taxonomy" id="2840920"/>
    <lineage>
        <taxon>Bacteria</taxon>
        <taxon>Bacillati</taxon>
        <taxon>Bacillota</taxon>
        <taxon>Clostridia</taxon>
        <taxon>Lachnospirales</taxon>
        <taxon>Lachnospiraceae</taxon>
        <taxon>Lachnospiraceae incertae sedis</taxon>
        <taxon>Candidatus Scatomonas</taxon>
    </lineage>
</organism>
<gene>
    <name evidence="6" type="ORF">IAB71_02805</name>
</gene>
<dbReference type="InterPro" id="IPR035434">
    <property type="entry name" value="GCL_bact_plant"/>
</dbReference>
<evidence type="ECO:0000256" key="4">
    <source>
        <dbReference type="ARBA" id="ARBA00048819"/>
    </source>
</evidence>
<dbReference type="PIRSF" id="PIRSF017901">
    <property type="entry name" value="GCL"/>
    <property type="match status" value="1"/>
</dbReference>
<dbReference type="InterPro" id="IPR014746">
    <property type="entry name" value="Gln_synth/guanido_kin_cat_dom"/>
</dbReference>
<keyword evidence="1 5" id="KW-0436">Ligase</keyword>
<evidence type="ECO:0000313" key="7">
    <source>
        <dbReference type="Proteomes" id="UP000824169"/>
    </source>
</evidence>
<dbReference type="PANTHER" id="PTHR34378">
    <property type="entry name" value="GLUTAMATE--CYSTEINE LIGASE, CHLOROPLASTIC"/>
    <property type="match status" value="1"/>
</dbReference>
<evidence type="ECO:0000313" key="6">
    <source>
        <dbReference type="EMBL" id="HIV24708.1"/>
    </source>
</evidence>
<comment type="catalytic activity">
    <reaction evidence="4 5">
        <text>L-cysteine + L-glutamate + ATP = gamma-L-glutamyl-L-cysteine + ADP + phosphate + H(+)</text>
        <dbReference type="Rhea" id="RHEA:13285"/>
        <dbReference type="ChEBI" id="CHEBI:15378"/>
        <dbReference type="ChEBI" id="CHEBI:29985"/>
        <dbReference type="ChEBI" id="CHEBI:30616"/>
        <dbReference type="ChEBI" id="CHEBI:35235"/>
        <dbReference type="ChEBI" id="CHEBI:43474"/>
        <dbReference type="ChEBI" id="CHEBI:58173"/>
        <dbReference type="ChEBI" id="CHEBI:456216"/>
        <dbReference type="EC" id="6.3.2.2"/>
    </reaction>
</comment>
<dbReference type="Pfam" id="PF04107">
    <property type="entry name" value="GCS2"/>
    <property type="match status" value="1"/>
</dbReference>
<name>A0A9D1P146_9FIRM</name>
<dbReference type="GO" id="GO:0006750">
    <property type="term" value="P:glutathione biosynthetic process"/>
    <property type="evidence" value="ECO:0007669"/>
    <property type="project" value="UniProtKB-UniRule"/>
</dbReference>
<proteinExistence type="inferred from homology"/>
<sequence length="422" mass="48895">MNMTKQNNLEILEQYFRDGCKLNCVQKLGLEIEHFIVREDTLDAVTYYEDHGIAFLLEELSSQYPREYREEGCLLGLYNNDYAISLEPAGQLEVSIVPKESLRTIQRIYESFLRQIRPLLARYHYRLVTLGYQPRSRAQDLPLIPKKRYAYMDTYFQTSGTCGRNMMRGTAATQVSIDYCCEDDFRRKYRGAYLLMPALKLLTDNTPVFEGSPYEGNLARTYIWERVDPARCGRIPGIFSPEFGFHAYAEYLWNLPLIFMPSPGGAVYTGSRTAAELYDGRTLAPEDIEHILSMTFLDVRLKHYVEIRGADSMPFEYVMAYLALIKGLFFDPDVLEQLLSRYPVSEEEIALAEASLERQGLDGLLYGQKAASFLEELLELAGGHLEDSERIYLLPFRRNLFRHTTLKKEYYGIYTQRISDNY</sequence>
<reference evidence="6" key="1">
    <citation type="submission" date="2020-10" db="EMBL/GenBank/DDBJ databases">
        <authorList>
            <person name="Gilroy R."/>
        </authorList>
    </citation>
    <scope>NUCLEOTIDE SEQUENCE</scope>
    <source>
        <strain evidence="6">CHK188-20938</strain>
    </source>
</reference>
<dbReference type="InterPro" id="IPR006336">
    <property type="entry name" value="GCS2"/>
</dbReference>
<evidence type="ECO:0000256" key="2">
    <source>
        <dbReference type="ARBA" id="ARBA00022741"/>
    </source>
</evidence>
<dbReference type="EMBL" id="DVOO01000009">
    <property type="protein sequence ID" value="HIV24708.1"/>
    <property type="molecule type" value="Genomic_DNA"/>
</dbReference>
<reference evidence="6" key="2">
    <citation type="journal article" date="2021" name="PeerJ">
        <title>Extensive microbial diversity within the chicken gut microbiome revealed by metagenomics and culture.</title>
        <authorList>
            <person name="Gilroy R."/>
            <person name="Ravi A."/>
            <person name="Getino M."/>
            <person name="Pursley I."/>
            <person name="Horton D.L."/>
            <person name="Alikhan N.F."/>
            <person name="Baker D."/>
            <person name="Gharbi K."/>
            <person name="Hall N."/>
            <person name="Watson M."/>
            <person name="Adriaenssens E.M."/>
            <person name="Foster-Nyarko E."/>
            <person name="Jarju S."/>
            <person name="Secka A."/>
            <person name="Antonio M."/>
            <person name="Oren A."/>
            <person name="Chaudhuri R.R."/>
            <person name="La Ragione R."/>
            <person name="Hildebrand F."/>
            <person name="Pallen M.J."/>
        </authorList>
    </citation>
    <scope>NUCLEOTIDE SEQUENCE</scope>
    <source>
        <strain evidence="6">CHK188-20938</strain>
    </source>
</reference>
<keyword evidence="2 5" id="KW-0547">Nucleotide-binding</keyword>
<evidence type="ECO:0000256" key="1">
    <source>
        <dbReference type="ARBA" id="ARBA00022598"/>
    </source>
</evidence>
<comment type="similarity">
    <text evidence="5">Belongs to the glutamate--cysteine ligase type 2 family. EgtA subfamily.</text>
</comment>
<accession>A0A9D1P146</accession>
<dbReference type="AlphaFoldDB" id="A0A9D1P146"/>
<protein>
    <recommendedName>
        <fullName evidence="5">Glutamate--cysteine ligase</fullName>
        <ecNumber evidence="5">6.3.2.2</ecNumber>
    </recommendedName>
</protein>
<dbReference type="Gene3D" id="3.30.590.20">
    <property type="match status" value="1"/>
</dbReference>
<dbReference type="Proteomes" id="UP000824169">
    <property type="component" value="Unassembled WGS sequence"/>
</dbReference>
<dbReference type="SUPFAM" id="SSF55931">
    <property type="entry name" value="Glutamine synthetase/guanido kinase"/>
    <property type="match status" value="1"/>
</dbReference>
<comment type="function">
    <text evidence="5">Catalyzes the synthesis of gamma-glutamylcysteine (gamma-GC).</text>
</comment>
<comment type="caution">
    <text evidence="6">The sequence shown here is derived from an EMBL/GenBank/DDBJ whole genome shotgun (WGS) entry which is preliminary data.</text>
</comment>
<dbReference type="GO" id="GO:0005524">
    <property type="term" value="F:ATP binding"/>
    <property type="evidence" value="ECO:0007669"/>
    <property type="project" value="UniProtKB-UniRule"/>
</dbReference>
<dbReference type="PANTHER" id="PTHR34378:SF1">
    <property type="entry name" value="GLUTAMATE--CYSTEINE LIGASE, CHLOROPLASTIC"/>
    <property type="match status" value="1"/>
</dbReference>
<keyword evidence="3 5" id="KW-0067">ATP-binding</keyword>
<dbReference type="GO" id="GO:0004357">
    <property type="term" value="F:glutamate-cysteine ligase activity"/>
    <property type="evidence" value="ECO:0007669"/>
    <property type="project" value="UniProtKB-UniRule"/>
</dbReference>
<evidence type="ECO:0000256" key="3">
    <source>
        <dbReference type="ARBA" id="ARBA00022840"/>
    </source>
</evidence>
<evidence type="ECO:0000256" key="5">
    <source>
        <dbReference type="PIRNR" id="PIRNR017901"/>
    </source>
</evidence>
<dbReference type="EC" id="6.3.2.2" evidence="5"/>